<dbReference type="OrthoDB" id="2016913at2759"/>
<dbReference type="Gene3D" id="1.25.10.10">
    <property type="entry name" value="Leucine-rich Repeat Variant"/>
    <property type="match status" value="1"/>
</dbReference>
<dbReference type="PANTHER" id="PTHR12363:SF33">
    <property type="entry name" value="IMPORTIN-13"/>
    <property type="match status" value="1"/>
</dbReference>
<dbReference type="Proteomes" id="UP000025227">
    <property type="component" value="Unplaced"/>
</dbReference>
<comment type="similarity">
    <text evidence="2">Belongs to the importin beta family.</text>
</comment>
<protein>
    <submittedName>
        <fullName evidence="7">Xpo1 domain-containing protein</fullName>
    </submittedName>
</protein>
<name>A0A7I4YAW1_HAECO</name>
<dbReference type="WBParaSite" id="HCON_00066240-00001">
    <property type="protein sequence ID" value="HCON_00066240-00001"/>
    <property type="gene ID" value="HCON_00066240"/>
</dbReference>
<keyword evidence="4" id="KW-0539">Nucleus</keyword>
<organism evidence="6 7">
    <name type="scientific">Haemonchus contortus</name>
    <name type="common">Barber pole worm</name>
    <dbReference type="NCBI Taxonomy" id="6289"/>
    <lineage>
        <taxon>Eukaryota</taxon>
        <taxon>Metazoa</taxon>
        <taxon>Ecdysozoa</taxon>
        <taxon>Nematoda</taxon>
        <taxon>Chromadorea</taxon>
        <taxon>Rhabditida</taxon>
        <taxon>Rhabditina</taxon>
        <taxon>Rhabditomorpha</taxon>
        <taxon>Strongyloidea</taxon>
        <taxon>Trichostrongylidae</taxon>
        <taxon>Haemonchus</taxon>
    </lineage>
</organism>
<evidence type="ECO:0000256" key="2">
    <source>
        <dbReference type="ARBA" id="ARBA00007991"/>
    </source>
</evidence>
<dbReference type="GO" id="GO:0005634">
    <property type="term" value="C:nucleus"/>
    <property type="evidence" value="ECO:0007669"/>
    <property type="project" value="UniProtKB-SubCell"/>
</dbReference>
<dbReference type="InterPro" id="IPR016024">
    <property type="entry name" value="ARM-type_fold"/>
</dbReference>
<evidence type="ECO:0000313" key="6">
    <source>
        <dbReference type="Proteomes" id="UP000025227"/>
    </source>
</evidence>
<evidence type="ECO:0000256" key="1">
    <source>
        <dbReference type="ARBA" id="ARBA00004123"/>
    </source>
</evidence>
<dbReference type="OMA" id="HPVAACK"/>
<dbReference type="SUPFAM" id="SSF48371">
    <property type="entry name" value="ARM repeat"/>
    <property type="match status" value="1"/>
</dbReference>
<accession>A0A7I4YAW1</accession>
<comment type="subcellular location">
    <subcellularLocation>
        <location evidence="1">Nucleus</location>
    </subcellularLocation>
</comment>
<evidence type="ECO:0000259" key="5">
    <source>
        <dbReference type="Pfam" id="PF08389"/>
    </source>
</evidence>
<evidence type="ECO:0000256" key="4">
    <source>
        <dbReference type="ARBA" id="ARBA00023242"/>
    </source>
</evidence>
<feature type="domain" description="Exportin-1/Importin-beta-like" evidence="5">
    <location>
        <begin position="109"/>
        <end position="236"/>
    </location>
</feature>
<dbReference type="Pfam" id="PF08389">
    <property type="entry name" value="Xpo1"/>
    <property type="match status" value="1"/>
</dbReference>
<proteinExistence type="inferred from homology"/>
<dbReference type="InterPro" id="IPR011989">
    <property type="entry name" value="ARM-like"/>
</dbReference>
<keyword evidence="3" id="KW-0813">Transport</keyword>
<sequence>MSKKVDVAAVAASVQEFYATNNAERRKQLDEDLCLFKNRFSCDDTIAACILLMGSRYPANVQYFGAISLYETIRHRYEECVANVTLMEVLKSFLIENLTSSAHVQMQSITNKLSSALAMLSLYCMPDVWPDPVATLTNIWAAQPELLLRVLAEIAAEFSNIHMPLTQRSKLKTELHKTSEDIIRIISTVMGAEDASPSTRQAAVECVEQWVKLPGVGLHQWTPVLSVVFGAVSDDSAALTNLLNILAANDELTSIDQLVQDICQYITTAGAQIIATELAEDIQSEDVVSLVSAVCTIAVTSVPTLLRQAKHNPALLCDLCSLFSSICSCDGAYAIDEMISDLPAPFFMTLREHLGAAATGSKHDVLSNVARAVSSYYADVCRAAVDKMSYPPADRFDEYDRSQKEQFARYRMARSEVSIDAYFMMGKDTLQFLNRELGSAIDKGDLCRTECVMFFWETVADYLSEADYPEICGNLELCTRLSSIGEGADADRLANTTMKHLHALSHLVQEHDNAAELEGHVIRLVLPFVSRKSVSKEALRTLEKYVSERSKGIMVVGDDVSQVCYSFFMDDRNDQALRLEALKCIGYVLSMRPSNDVMAILNNVIAPHLRDLGTGESMISDGTVEAKKFQISIFACLFSSLNSKGGGDTDRTHDPPSVIIFRQAFPVFLQIVEDASVPATISDRVCDAVRNAISNLPSEHLPEALPLVSQLLDHALFSNPTSACALAKSAVLVFGHYSPTASPLCTSIRQWLESFAKNMPFHAIDEWLSLIYQIVKKNYKTLRANGENSLPTISNAILIAGQTLAESHEPCVVRLASQVLAAIASQSISYGDEAPRLLLASHGPALVKTIFLRIQVELLRPTVEYLAEVLFFFAKEFSQETRSVINGLEHGDSPLVAAMFREVGNLRNFKQMTLRLNNASRKDTRS</sequence>
<dbReference type="GO" id="GO:0006606">
    <property type="term" value="P:protein import into nucleus"/>
    <property type="evidence" value="ECO:0007669"/>
    <property type="project" value="TreeGrafter"/>
</dbReference>
<dbReference type="GO" id="GO:0005737">
    <property type="term" value="C:cytoplasm"/>
    <property type="evidence" value="ECO:0007669"/>
    <property type="project" value="TreeGrafter"/>
</dbReference>
<evidence type="ECO:0000256" key="3">
    <source>
        <dbReference type="ARBA" id="ARBA00022448"/>
    </source>
</evidence>
<dbReference type="InterPro" id="IPR013598">
    <property type="entry name" value="Exportin-1/Importin-b-like"/>
</dbReference>
<keyword evidence="6" id="KW-1185">Reference proteome</keyword>
<dbReference type="PANTHER" id="PTHR12363">
    <property type="entry name" value="TRANSPORTIN 3 AND IMPORTIN 13"/>
    <property type="match status" value="1"/>
</dbReference>
<dbReference type="InterPro" id="IPR051345">
    <property type="entry name" value="Importin_beta-like_NTR"/>
</dbReference>
<evidence type="ECO:0000313" key="7">
    <source>
        <dbReference type="WBParaSite" id="HCON_00066240-00001"/>
    </source>
</evidence>
<dbReference type="AlphaFoldDB" id="A0A7I4YAW1"/>
<reference evidence="7" key="1">
    <citation type="submission" date="2020-12" db="UniProtKB">
        <authorList>
            <consortium name="WormBaseParasite"/>
        </authorList>
    </citation>
    <scope>IDENTIFICATION</scope>
    <source>
        <strain evidence="7">MHco3</strain>
    </source>
</reference>